<feature type="chain" id="PRO_5039213603" description="PknH-like extracellular domain-containing protein" evidence="1">
    <location>
        <begin position="27"/>
        <end position="231"/>
    </location>
</feature>
<dbReference type="Proteomes" id="UP000195331">
    <property type="component" value="Chromosome"/>
</dbReference>
<dbReference type="KEGG" id="mdx:BTO20_12200"/>
<evidence type="ECO:0000313" key="4">
    <source>
        <dbReference type="Proteomes" id="UP000195331"/>
    </source>
</evidence>
<feature type="signal peptide" evidence="1">
    <location>
        <begin position="1"/>
        <end position="26"/>
    </location>
</feature>
<feature type="domain" description="PknH-like extracellular" evidence="2">
    <location>
        <begin position="43"/>
        <end position="227"/>
    </location>
</feature>
<dbReference type="EMBL" id="CP020809">
    <property type="protein sequence ID" value="ART69241.1"/>
    <property type="molecule type" value="Genomic_DNA"/>
</dbReference>
<dbReference type="Gene3D" id="3.40.1000.70">
    <property type="entry name" value="PknH-like extracellular domain"/>
    <property type="match status" value="1"/>
</dbReference>
<accession>A0A1Y0C237</accession>
<organism evidence="3 4">
    <name type="scientific">Mycobacterium dioxanotrophicus</name>
    <dbReference type="NCBI Taxonomy" id="482462"/>
    <lineage>
        <taxon>Bacteria</taxon>
        <taxon>Bacillati</taxon>
        <taxon>Actinomycetota</taxon>
        <taxon>Actinomycetes</taxon>
        <taxon>Mycobacteriales</taxon>
        <taxon>Mycobacteriaceae</taxon>
        <taxon>Mycobacterium</taxon>
    </lineage>
</organism>
<dbReference type="OrthoDB" id="1551126at2"/>
<dbReference type="Pfam" id="PF14032">
    <property type="entry name" value="PknH_C"/>
    <property type="match status" value="1"/>
</dbReference>
<reference evidence="3 4" key="1">
    <citation type="submission" date="2017-04" db="EMBL/GenBank/DDBJ databases">
        <title>Whole Genome Sequence of 1,4-Dioxane Degrading Bacterium Mycobacterium dioxanotrophicus PH-06.</title>
        <authorList>
            <person name="He Y."/>
        </authorList>
    </citation>
    <scope>NUCLEOTIDE SEQUENCE [LARGE SCALE GENOMIC DNA]</scope>
    <source>
        <strain evidence="3 4">PH-06</strain>
    </source>
</reference>
<evidence type="ECO:0000256" key="1">
    <source>
        <dbReference type="SAM" id="SignalP"/>
    </source>
</evidence>
<sequence length="231" mass="24085">MASRARLFVAGSVAALAVSGCTSTVAGTAVRDPSAPPPRTTLAESDLDGVLLSTTTLDGILGTTGLKVTVDTDQMQDQSNAVVDTDCLGAAFGAQEPVYANSGWTAVRDQVVREPGEHNEHWLEQAVVLYPSADEAKQFLAESQSDWAKCQGTLITFSDSDEVQVWNLTDVTVDGSTISQMSTPGADNAGGCHHAMAVAANVIVETWACGSSVTDEAVTIANDIVAKIKQL</sequence>
<proteinExistence type="predicted"/>
<name>A0A1Y0C237_9MYCO</name>
<evidence type="ECO:0000313" key="3">
    <source>
        <dbReference type="EMBL" id="ART69241.1"/>
    </source>
</evidence>
<keyword evidence="4" id="KW-1185">Reference proteome</keyword>
<evidence type="ECO:0000259" key="2">
    <source>
        <dbReference type="Pfam" id="PF14032"/>
    </source>
</evidence>
<keyword evidence="1" id="KW-0732">Signal</keyword>
<gene>
    <name evidence="3" type="ORF">BTO20_12200</name>
</gene>
<protein>
    <recommendedName>
        <fullName evidence="2">PknH-like extracellular domain-containing protein</fullName>
    </recommendedName>
</protein>
<dbReference type="AlphaFoldDB" id="A0A1Y0C237"/>
<dbReference type="PROSITE" id="PS51257">
    <property type="entry name" value="PROKAR_LIPOPROTEIN"/>
    <property type="match status" value="1"/>
</dbReference>
<dbReference type="RefSeq" id="WP_087076174.1">
    <property type="nucleotide sequence ID" value="NZ_CP020809.1"/>
</dbReference>
<dbReference type="InterPro" id="IPR026954">
    <property type="entry name" value="PknH-like_Extracell"/>
</dbReference>
<dbReference type="InterPro" id="IPR038232">
    <property type="entry name" value="PknH-like_Extracell_sf"/>
</dbReference>